<organism evidence="1 2">
    <name type="scientific">Brooklawnia propionicigenes</name>
    <dbReference type="NCBI Taxonomy" id="3041175"/>
    <lineage>
        <taxon>Bacteria</taxon>
        <taxon>Bacillati</taxon>
        <taxon>Actinomycetota</taxon>
        <taxon>Actinomycetes</taxon>
        <taxon>Propionibacteriales</taxon>
        <taxon>Propionibacteriaceae</taxon>
        <taxon>Brooklawnia</taxon>
    </lineage>
</organism>
<evidence type="ECO:0000313" key="1">
    <source>
        <dbReference type="EMBL" id="BEH00989.1"/>
    </source>
</evidence>
<proteinExistence type="predicted"/>
<keyword evidence="2" id="KW-1185">Reference proteome</keyword>
<protein>
    <recommendedName>
        <fullName evidence="3">Pyridoxamine 5'-phosphate oxidase</fullName>
    </recommendedName>
</protein>
<evidence type="ECO:0008006" key="3">
    <source>
        <dbReference type="Google" id="ProtNLM"/>
    </source>
</evidence>
<dbReference type="EMBL" id="AP028056">
    <property type="protein sequence ID" value="BEH00989.1"/>
    <property type="molecule type" value="Genomic_DNA"/>
</dbReference>
<dbReference type="RefSeq" id="WP_286266856.1">
    <property type="nucleotide sequence ID" value="NZ_AP028056.1"/>
</dbReference>
<dbReference type="Proteomes" id="UP001431656">
    <property type="component" value="Chromosome"/>
</dbReference>
<dbReference type="KEGG" id="broo:brsh051_02700"/>
<dbReference type="AlphaFoldDB" id="A0AAN0MET4"/>
<sequence length="120" mass="12955">MTIPVDVDQLAKVLGRFGPGYLLTLKPPQADGPAVKVHCVDPVFDDGRLLVPCEHRSAIDNAGQDPRVTIVWPPLVHHGHSLIVDGSAAVHRDRLVVDIVGAILHRPDAHSDGPDWVFGD</sequence>
<reference evidence="1" key="1">
    <citation type="journal article" date="2024" name="Int. J. Syst. Evol. Microbiol.">
        <title>Brooklawnia propionicigenes sp. nov., a facultatively anaerobic, propionate-producing bacterium isolated from a methanogenic reactor treating waste from cattle farms.</title>
        <authorList>
            <person name="Akita Y."/>
            <person name="Ueki A."/>
            <person name="Tonouchi A."/>
            <person name="Sugawara Y."/>
            <person name="Honma S."/>
            <person name="Kaku N."/>
            <person name="Ueki K."/>
        </authorList>
    </citation>
    <scope>NUCLEOTIDE SEQUENCE</scope>
    <source>
        <strain evidence="1">SH051</strain>
    </source>
</reference>
<gene>
    <name evidence="1" type="ORF">brsh051_02700</name>
</gene>
<name>A0AAN0MET4_9ACTN</name>
<accession>A0AAN0MET4</accession>
<evidence type="ECO:0000313" key="2">
    <source>
        <dbReference type="Proteomes" id="UP001431656"/>
    </source>
</evidence>